<dbReference type="SUPFAM" id="SSF81343">
    <property type="entry name" value="Fumarate reductase respiratory complex transmembrane subunits"/>
    <property type="match status" value="1"/>
</dbReference>
<reference evidence="5" key="1">
    <citation type="submission" date="2018-05" db="EMBL/GenBank/DDBJ databases">
        <authorList>
            <person name="Lanie J.A."/>
            <person name="Ng W.-L."/>
            <person name="Kazmierczak K.M."/>
            <person name="Andrzejewski T.M."/>
            <person name="Davidsen T.M."/>
            <person name="Wayne K.J."/>
            <person name="Tettelin H."/>
            <person name="Glass J.I."/>
            <person name="Rusch D."/>
            <person name="Podicherti R."/>
            <person name="Tsui H.-C.T."/>
            <person name="Winkler M.E."/>
        </authorList>
    </citation>
    <scope>NUCLEOTIDE SEQUENCE</scope>
</reference>
<dbReference type="NCBIfam" id="TIGR02968">
    <property type="entry name" value="succ_dehyd_anc"/>
    <property type="match status" value="1"/>
</dbReference>
<organism evidence="5">
    <name type="scientific">marine metagenome</name>
    <dbReference type="NCBI Taxonomy" id="408172"/>
    <lineage>
        <taxon>unclassified sequences</taxon>
        <taxon>metagenomes</taxon>
        <taxon>ecological metagenomes</taxon>
    </lineage>
</organism>
<comment type="cofactor">
    <cofactor evidence="1">
        <name>heme</name>
        <dbReference type="ChEBI" id="CHEBI:30413"/>
    </cofactor>
</comment>
<gene>
    <name evidence="5" type="ORF">METZ01_LOCUS92870</name>
</gene>
<dbReference type="PIRSF" id="PIRSF000169">
    <property type="entry name" value="SDH_D"/>
    <property type="match status" value="1"/>
</dbReference>
<feature type="transmembrane region" description="Helical" evidence="4">
    <location>
        <begin position="12"/>
        <end position="35"/>
    </location>
</feature>
<dbReference type="GO" id="GO:0006099">
    <property type="term" value="P:tricarboxylic acid cycle"/>
    <property type="evidence" value="ECO:0007669"/>
    <property type="project" value="UniProtKB-UniPathway"/>
</dbReference>
<evidence type="ECO:0000256" key="1">
    <source>
        <dbReference type="ARBA" id="ARBA00001971"/>
    </source>
</evidence>
<comment type="subcellular location">
    <subcellularLocation>
        <location evidence="3">Membrane</location>
        <topology evidence="3">Multi-pass membrane protein</topology>
    </subcellularLocation>
</comment>
<dbReference type="PANTHER" id="PTHR38689">
    <property type="entry name" value="SUCCINATE DEHYDROGENASE HYDROPHOBIC MEMBRANE ANCHOR SUBUNIT"/>
    <property type="match status" value="1"/>
</dbReference>
<evidence type="ECO:0000256" key="4">
    <source>
        <dbReference type="SAM" id="Phobius"/>
    </source>
</evidence>
<feature type="transmembrane region" description="Helical" evidence="4">
    <location>
        <begin position="95"/>
        <end position="115"/>
    </location>
</feature>
<evidence type="ECO:0008006" key="6">
    <source>
        <dbReference type="Google" id="ProtNLM"/>
    </source>
</evidence>
<evidence type="ECO:0000256" key="2">
    <source>
        <dbReference type="ARBA" id="ARBA00004050"/>
    </source>
</evidence>
<dbReference type="GO" id="GO:0005886">
    <property type="term" value="C:plasma membrane"/>
    <property type="evidence" value="ECO:0007669"/>
    <property type="project" value="TreeGrafter"/>
</dbReference>
<proteinExistence type="predicted"/>
<dbReference type="Gene3D" id="1.20.1300.10">
    <property type="entry name" value="Fumarate reductase/succinate dehydrogenase, transmembrane subunit"/>
    <property type="match status" value="1"/>
</dbReference>
<protein>
    <recommendedName>
        <fullName evidence="6">Succinate dehydrogenase hydrophobic membrane anchor subunit</fullName>
    </recommendedName>
</protein>
<comment type="function">
    <text evidence="2">Membrane-anchoring subunit of succinate dehydrogenase (SDH).</text>
</comment>
<name>A0A381VI31_9ZZZZ</name>
<evidence type="ECO:0000313" key="5">
    <source>
        <dbReference type="EMBL" id="SVA40016.1"/>
    </source>
</evidence>
<dbReference type="AlphaFoldDB" id="A0A381VI31"/>
<dbReference type="PANTHER" id="PTHR38689:SF1">
    <property type="entry name" value="SUCCINATE DEHYDROGENASE HYDROPHOBIC MEMBRANE ANCHOR SUBUNIT"/>
    <property type="match status" value="1"/>
</dbReference>
<keyword evidence="4" id="KW-1133">Transmembrane helix</keyword>
<keyword evidence="4" id="KW-0472">Membrane</keyword>
<accession>A0A381VI31</accession>
<sequence length="116" mass="13500">MKGILGSGTRDFIVVRITALVMFSYFSFLIILIFLNFPLEFIFWKSLFGLFWIKIFTSIFLLSFALHTWIGTWAISSDYLTNYLMGSLSKPIKSLYNLFTTGIICIALFWSLIIIW</sequence>
<evidence type="ECO:0000256" key="3">
    <source>
        <dbReference type="ARBA" id="ARBA00004141"/>
    </source>
</evidence>
<dbReference type="GO" id="GO:0020037">
    <property type="term" value="F:heme binding"/>
    <property type="evidence" value="ECO:0007669"/>
    <property type="project" value="InterPro"/>
</dbReference>
<dbReference type="EMBL" id="UINC01008902">
    <property type="protein sequence ID" value="SVA40016.1"/>
    <property type="molecule type" value="Genomic_DNA"/>
</dbReference>
<dbReference type="UniPathway" id="UPA00223"/>
<dbReference type="GO" id="GO:0009055">
    <property type="term" value="F:electron transfer activity"/>
    <property type="evidence" value="ECO:0007669"/>
    <property type="project" value="TreeGrafter"/>
</dbReference>
<dbReference type="GO" id="GO:0017004">
    <property type="term" value="P:cytochrome complex assembly"/>
    <property type="evidence" value="ECO:0007669"/>
    <property type="project" value="TreeGrafter"/>
</dbReference>
<keyword evidence="4" id="KW-0812">Transmembrane</keyword>
<feature type="transmembrane region" description="Helical" evidence="4">
    <location>
        <begin position="47"/>
        <end position="75"/>
    </location>
</feature>
<dbReference type="InterPro" id="IPR014312">
    <property type="entry name" value="Succ_DH_anchor"/>
</dbReference>
<dbReference type="InterPro" id="IPR034804">
    <property type="entry name" value="SQR/QFR_C/D"/>
</dbReference>